<keyword evidence="6" id="KW-1185">Reference proteome</keyword>
<name>A0A0U5GZH6_9EURY</name>
<dbReference type="InterPro" id="IPR007050">
    <property type="entry name" value="HTH_bacterioopsin"/>
</dbReference>
<proteinExistence type="predicted"/>
<organism evidence="5 6">
    <name type="scientific">Halobacterium hubeiense</name>
    <dbReference type="NCBI Taxonomy" id="1407499"/>
    <lineage>
        <taxon>Archaea</taxon>
        <taxon>Methanobacteriati</taxon>
        <taxon>Methanobacteriota</taxon>
        <taxon>Stenosarchaea group</taxon>
        <taxon>Halobacteria</taxon>
        <taxon>Halobacteriales</taxon>
        <taxon>Halobacteriaceae</taxon>
        <taxon>Halobacterium</taxon>
    </lineage>
</organism>
<evidence type="ECO:0000256" key="2">
    <source>
        <dbReference type="ARBA" id="ARBA00023163"/>
    </source>
</evidence>
<dbReference type="STRING" id="1407499.HHUB_1327"/>
<dbReference type="InterPro" id="IPR036388">
    <property type="entry name" value="WH-like_DNA-bd_sf"/>
</dbReference>
<reference evidence="6" key="1">
    <citation type="journal article" date="2016" name="Environ. Microbiol.">
        <title>The complete genome of a viable archaeum isolated from 123-million-year-old rock salt.</title>
        <authorList>
            <person name="Jaakkola S.T."/>
            <person name="Pfeiffer F."/>
            <person name="Ravantti J.J."/>
            <person name="Guo Q."/>
            <person name="Liu Y."/>
            <person name="Chen X."/>
            <person name="Ma H."/>
            <person name="Yang C."/>
            <person name="Oksanen H.M."/>
            <person name="Bamford D.H."/>
        </authorList>
    </citation>
    <scope>NUCLEOTIDE SEQUENCE</scope>
    <source>
        <strain evidence="6">JI20-1</strain>
    </source>
</reference>
<feature type="domain" description="HVO-2928 N-terminal" evidence="4">
    <location>
        <begin position="3"/>
        <end position="170"/>
    </location>
</feature>
<dbReference type="Gene3D" id="1.10.10.10">
    <property type="entry name" value="Winged helix-like DNA-binding domain superfamily/Winged helix DNA-binding domain"/>
    <property type="match status" value="1"/>
</dbReference>
<dbReference type="KEGG" id="hhb:Hhub_1327"/>
<dbReference type="OrthoDB" id="198846at2157"/>
<keyword evidence="2" id="KW-0804">Transcription</keyword>
<evidence type="ECO:0000313" key="5">
    <source>
        <dbReference type="EMBL" id="CQH47486.1"/>
    </source>
</evidence>
<gene>
    <name evidence="5" type="ORF">HHUB_1327</name>
</gene>
<dbReference type="AlphaFoldDB" id="A0A0U5GZH6"/>
<dbReference type="Pfam" id="PF04967">
    <property type="entry name" value="HTH_10"/>
    <property type="match status" value="1"/>
</dbReference>
<accession>A0A0U5GZH6</accession>
<dbReference type="PANTHER" id="PTHR34236">
    <property type="entry name" value="DIMETHYL SULFOXIDE REDUCTASE TRANSCRIPTIONAL ACTIVATOR"/>
    <property type="match status" value="1"/>
</dbReference>
<dbReference type="EMBL" id="LN831302">
    <property type="protein sequence ID" value="CQH47486.1"/>
    <property type="molecule type" value="Genomic_DNA"/>
</dbReference>
<sequence length="252" mass="28413">MREFAFTVTYEEDVDDLVDVFIRNPGLSSYTRSCHVTGNTMWRVDNVSGPQEALAEYDRALDRLSRCSSLRGIGGCEMDFEYETLESQPNGRVIYSRQSEGEGCRSIPYLAAEYLGDGLLLHAKQRGDAYRWQILAADDAAMSEVYEELERNLRDGLTLELDRVEHAPEWPDRDPTPTDLPAEQREAVELAVEYGYYEQPRQASLQEIASAEDIPTSTLQYRITQAEAWLAKAYLRDGTPPSNPAPLVSSSD</sequence>
<dbReference type="InterPro" id="IPR056529">
    <property type="entry name" value="HVO_2928_N"/>
</dbReference>
<evidence type="ECO:0000256" key="1">
    <source>
        <dbReference type="ARBA" id="ARBA00023015"/>
    </source>
</evidence>
<dbReference type="GeneID" id="26658019"/>
<feature type="domain" description="HTH bat-type" evidence="3">
    <location>
        <begin position="183"/>
        <end position="230"/>
    </location>
</feature>
<evidence type="ECO:0000259" key="3">
    <source>
        <dbReference type="Pfam" id="PF04967"/>
    </source>
</evidence>
<evidence type="ECO:0000259" key="4">
    <source>
        <dbReference type="Pfam" id="PF24281"/>
    </source>
</evidence>
<dbReference type="PANTHER" id="PTHR34236:SF1">
    <property type="entry name" value="DIMETHYL SULFOXIDE REDUCTASE TRANSCRIPTIONAL ACTIVATOR"/>
    <property type="match status" value="1"/>
</dbReference>
<dbReference type="RefSeq" id="WP_059055564.1">
    <property type="nucleotide sequence ID" value="NZ_CEML01000002.1"/>
</dbReference>
<dbReference type="Pfam" id="PF24281">
    <property type="entry name" value="HVO_2928_N"/>
    <property type="match status" value="1"/>
</dbReference>
<keyword evidence="1" id="KW-0805">Transcription regulation</keyword>
<evidence type="ECO:0000313" key="6">
    <source>
        <dbReference type="Proteomes" id="UP000066737"/>
    </source>
</evidence>
<protein>
    <submittedName>
        <fullName evidence="5">HTH-10 family transcription regulator</fullName>
    </submittedName>
</protein>
<dbReference type="Proteomes" id="UP000066737">
    <property type="component" value="Chromosome I"/>
</dbReference>